<dbReference type="InterPro" id="IPR009057">
    <property type="entry name" value="Homeodomain-like_sf"/>
</dbReference>
<dbReference type="Proteomes" id="UP000678499">
    <property type="component" value="Unassembled WGS sequence"/>
</dbReference>
<keyword evidence="3 5" id="KW-0371">Homeobox</keyword>
<keyword evidence="2 5" id="KW-0238">DNA-binding</keyword>
<dbReference type="InterPro" id="IPR001356">
    <property type="entry name" value="HD"/>
</dbReference>
<accession>A0A7R9BM71</accession>
<comment type="subcellular location">
    <subcellularLocation>
        <location evidence="1 5 6">Nucleus</location>
    </subcellularLocation>
</comment>
<dbReference type="InterPro" id="IPR020479">
    <property type="entry name" value="HD_metazoa"/>
</dbReference>
<name>A0A7R9BM71_9CRUS</name>
<proteinExistence type="predicted"/>
<protein>
    <recommendedName>
        <fullName evidence="7">Homeobox domain-containing protein</fullName>
    </recommendedName>
</protein>
<evidence type="ECO:0000313" key="9">
    <source>
        <dbReference type="Proteomes" id="UP000678499"/>
    </source>
</evidence>
<dbReference type="PROSITE" id="PS50071">
    <property type="entry name" value="HOMEOBOX_2"/>
    <property type="match status" value="1"/>
</dbReference>
<evidence type="ECO:0000313" key="8">
    <source>
        <dbReference type="EMBL" id="CAD7276557.1"/>
    </source>
</evidence>
<evidence type="ECO:0000256" key="2">
    <source>
        <dbReference type="ARBA" id="ARBA00023125"/>
    </source>
</evidence>
<dbReference type="GO" id="GO:0005634">
    <property type="term" value="C:nucleus"/>
    <property type="evidence" value="ECO:0007669"/>
    <property type="project" value="UniProtKB-SubCell"/>
</dbReference>
<dbReference type="GO" id="GO:0000981">
    <property type="term" value="F:DNA-binding transcription factor activity, RNA polymerase II-specific"/>
    <property type="evidence" value="ECO:0007669"/>
    <property type="project" value="InterPro"/>
</dbReference>
<dbReference type="InterPro" id="IPR050394">
    <property type="entry name" value="Homeobox_NK-like"/>
</dbReference>
<feature type="domain" description="Homeobox" evidence="7">
    <location>
        <begin position="22"/>
        <end position="69"/>
    </location>
</feature>
<keyword evidence="4 5" id="KW-0539">Nucleus</keyword>
<dbReference type="InterPro" id="IPR017970">
    <property type="entry name" value="Homeobox_CS"/>
</dbReference>
<dbReference type="PRINTS" id="PR00024">
    <property type="entry name" value="HOMEOBOX"/>
</dbReference>
<dbReference type="Gene3D" id="1.10.10.60">
    <property type="entry name" value="Homeodomain-like"/>
    <property type="match status" value="1"/>
</dbReference>
<gene>
    <name evidence="8" type="ORF">NMOB1V02_LOCUS4313</name>
</gene>
<evidence type="ECO:0000256" key="5">
    <source>
        <dbReference type="PROSITE-ProRule" id="PRU00108"/>
    </source>
</evidence>
<dbReference type="GO" id="GO:0030154">
    <property type="term" value="P:cell differentiation"/>
    <property type="evidence" value="ECO:0007669"/>
    <property type="project" value="TreeGrafter"/>
</dbReference>
<dbReference type="AlphaFoldDB" id="A0A7R9BM71"/>
<dbReference type="CDD" id="cd00086">
    <property type="entry name" value="homeodomain"/>
    <property type="match status" value="1"/>
</dbReference>
<dbReference type="SMART" id="SM00389">
    <property type="entry name" value="HOX"/>
    <property type="match status" value="1"/>
</dbReference>
<dbReference type="PANTHER" id="PTHR24340">
    <property type="entry name" value="HOMEOBOX PROTEIN NKX"/>
    <property type="match status" value="1"/>
</dbReference>
<evidence type="ECO:0000256" key="6">
    <source>
        <dbReference type="RuleBase" id="RU000682"/>
    </source>
</evidence>
<dbReference type="PROSITE" id="PS00027">
    <property type="entry name" value="HOMEOBOX_1"/>
    <property type="match status" value="1"/>
</dbReference>
<evidence type="ECO:0000259" key="7">
    <source>
        <dbReference type="PROSITE" id="PS50071"/>
    </source>
</evidence>
<evidence type="ECO:0000256" key="3">
    <source>
        <dbReference type="ARBA" id="ARBA00023155"/>
    </source>
</evidence>
<dbReference type="Pfam" id="PF00046">
    <property type="entry name" value="Homeodomain"/>
    <property type="match status" value="1"/>
</dbReference>
<reference evidence="8" key="1">
    <citation type="submission" date="2020-11" db="EMBL/GenBank/DDBJ databases">
        <authorList>
            <person name="Tran Van P."/>
        </authorList>
    </citation>
    <scope>NUCLEOTIDE SEQUENCE</scope>
</reference>
<organism evidence="8">
    <name type="scientific">Notodromas monacha</name>
    <dbReference type="NCBI Taxonomy" id="399045"/>
    <lineage>
        <taxon>Eukaryota</taxon>
        <taxon>Metazoa</taxon>
        <taxon>Ecdysozoa</taxon>
        <taxon>Arthropoda</taxon>
        <taxon>Crustacea</taxon>
        <taxon>Oligostraca</taxon>
        <taxon>Ostracoda</taxon>
        <taxon>Podocopa</taxon>
        <taxon>Podocopida</taxon>
        <taxon>Cypridocopina</taxon>
        <taxon>Cypridoidea</taxon>
        <taxon>Cyprididae</taxon>
        <taxon>Notodromas</taxon>
    </lineage>
</organism>
<dbReference type="GO" id="GO:0000978">
    <property type="term" value="F:RNA polymerase II cis-regulatory region sequence-specific DNA binding"/>
    <property type="evidence" value="ECO:0007669"/>
    <property type="project" value="TreeGrafter"/>
</dbReference>
<dbReference type="OrthoDB" id="3137333at2759"/>
<dbReference type="EMBL" id="OA882688">
    <property type="protein sequence ID" value="CAD7276557.1"/>
    <property type="molecule type" value="Genomic_DNA"/>
</dbReference>
<evidence type="ECO:0000256" key="1">
    <source>
        <dbReference type="ARBA" id="ARBA00004123"/>
    </source>
</evidence>
<dbReference type="SUPFAM" id="SSF46689">
    <property type="entry name" value="Homeodomain-like"/>
    <property type="match status" value="1"/>
</dbReference>
<evidence type="ECO:0000256" key="4">
    <source>
        <dbReference type="ARBA" id="ARBA00023242"/>
    </source>
</evidence>
<sequence>MNADPRYFGMFTLTEKLRDGFQTTELEKRFKSQKYLNAQERETLAKAVNLTPTQVKIWFQNHRYKKKRINEPGHVKKETEYFQDSSNVNTNQQLRRLPLLAQDRPIALYQVSSLPSPMDFGPLAQLGSAGMQPALPIPGSPLAAPGHQTARW</sequence>
<dbReference type="EMBL" id="CAJPEX010000651">
    <property type="protein sequence ID" value="CAG0916709.1"/>
    <property type="molecule type" value="Genomic_DNA"/>
</dbReference>
<feature type="DNA-binding region" description="Homeobox" evidence="5">
    <location>
        <begin position="24"/>
        <end position="70"/>
    </location>
</feature>
<keyword evidence="9" id="KW-1185">Reference proteome</keyword>